<name>A0A1H6W552_9FIRM</name>
<dbReference type="Proteomes" id="UP000183028">
    <property type="component" value="Unassembled WGS sequence"/>
</dbReference>
<protein>
    <submittedName>
        <fullName evidence="1">Uncharacterized protein</fullName>
    </submittedName>
</protein>
<organism evidence="1 2">
    <name type="scientific">Sharpea azabuensis</name>
    <dbReference type="NCBI Taxonomy" id="322505"/>
    <lineage>
        <taxon>Bacteria</taxon>
        <taxon>Bacillati</taxon>
        <taxon>Bacillota</taxon>
        <taxon>Erysipelotrichia</taxon>
        <taxon>Erysipelotrichales</taxon>
        <taxon>Coprobacillaceae</taxon>
        <taxon>Sharpea</taxon>
    </lineage>
</organism>
<dbReference type="STRING" id="322505.SAMN04487836_11342"/>
<dbReference type="EMBL" id="FNYK01000059">
    <property type="protein sequence ID" value="SEJ12033.1"/>
    <property type="molecule type" value="Genomic_DNA"/>
</dbReference>
<gene>
    <name evidence="1" type="ORF">SAMN04487834_10594</name>
</gene>
<dbReference type="RefSeq" id="WP_074732601.1">
    <property type="nucleotide sequence ID" value="NZ_FNYK01000059.1"/>
</dbReference>
<evidence type="ECO:0000313" key="1">
    <source>
        <dbReference type="EMBL" id="SEJ12033.1"/>
    </source>
</evidence>
<reference evidence="2" key="1">
    <citation type="submission" date="2016-10" db="EMBL/GenBank/DDBJ databases">
        <authorList>
            <person name="Varghese N."/>
        </authorList>
    </citation>
    <scope>NUCLEOTIDE SEQUENCE [LARGE SCALE GENOMIC DNA]</scope>
    <source>
        <strain evidence="2">DSM 20406</strain>
    </source>
</reference>
<sequence>MKTRHDYYEIIRKYAIEPKFIIPITNIRSLIIKSIVNDIVVGIEYYEGYRIEERDIHFYKVKSECIEVADNEYEINYYFVYRKKKYYFRDLYEKKNNY</sequence>
<accession>A0A1H6W552</accession>
<proteinExistence type="predicted"/>
<dbReference type="AlphaFoldDB" id="A0A1H6W552"/>
<evidence type="ECO:0000313" key="2">
    <source>
        <dbReference type="Proteomes" id="UP000183028"/>
    </source>
</evidence>
<keyword evidence="2" id="KW-1185">Reference proteome</keyword>